<dbReference type="InterPro" id="IPR050659">
    <property type="entry name" value="Peptidase_M24B"/>
</dbReference>
<dbReference type="InterPro" id="IPR036005">
    <property type="entry name" value="Creatinase/aminopeptidase-like"/>
</dbReference>
<dbReference type="AlphaFoldDB" id="A0A6I5A1M8"/>
<dbReference type="Proteomes" id="UP000468638">
    <property type="component" value="Unassembled WGS sequence"/>
</dbReference>
<sequence length="409" mass="45909">MGMLQNNVPFHEFHERRSQCVSQASDRGLNGLMVWSRGGGTFDRYADVDYLANHYQQRCYLPDYMPLWSGRSHCVLFIPVEGEPILVVSSPEYSIDLIAVSDVRYSNDFIGECRRAIYDLNMDEGKVGLVGADVLPFAYSQKLFAETPELEVATADDIVQHTRMIKSPREEACINEACRIGTSAVNQIMRNVSEGKTESQIIAPAIETVVEEGAVVYFVITSSGSYINYAQSVDFPGYDHQRKVENGELFRVDLIISYQGYMCDFGRSCVVGHTPSIPQQEMLDMVTDACEHVIQSIQPGLRVKDLCRIGDNYLEERGVSFAVDQTNADVIYAGYPPHWGHGLGMSWERPWLVKEEEMTLEPNMFLAIEKSLYKPGVGTVSYEQNIKVTENGACILTTSPKKWDKTAIS</sequence>
<dbReference type="PANTHER" id="PTHR46112:SF2">
    <property type="entry name" value="XAA-PRO AMINOPEPTIDASE P-RELATED"/>
    <property type="match status" value="1"/>
</dbReference>
<evidence type="ECO:0000259" key="1">
    <source>
        <dbReference type="Pfam" id="PF00557"/>
    </source>
</evidence>
<dbReference type="Pfam" id="PF00557">
    <property type="entry name" value="Peptidase_M24"/>
    <property type="match status" value="1"/>
</dbReference>
<accession>A0A6I5A1M8</accession>
<protein>
    <submittedName>
        <fullName evidence="2">M24 family metallopeptidase</fullName>
    </submittedName>
</protein>
<dbReference type="InterPro" id="IPR029149">
    <property type="entry name" value="Creatin/AminoP/Spt16_N"/>
</dbReference>
<dbReference type="EMBL" id="WMEQ01000008">
    <property type="protein sequence ID" value="MYL34332.1"/>
    <property type="molecule type" value="Genomic_DNA"/>
</dbReference>
<dbReference type="Gene3D" id="3.40.350.10">
    <property type="entry name" value="Creatinase/prolidase N-terminal domain"/>
    <property type="match status" value="1"/>
</dbReference>
<proteinExistence type="predicted"/>
<reference evidence="2 3" key="1">
    <citation type="submission" date="2019-11" db="EMBL/GenBank/DDBJ databases">
        <title>Genome sequences of 17 halophilic strains isolated from different environments.</title>
        <authorList>
            <person name="Furrow R.E."/>
        </authorList>
    </citation>
    <scope>NUCLEOTIDE SEQUENCE [LARGE SCALE GENOMIC DNA]</scope>
    <source>
        <strain evidence="2 3">22514_16_FS</strain>
    </source>
</reference>
<dbReference type="PANTHER" id="PTHR46112">
    <property type="entry name" value="AMINOPEPTIDASE"/>
    <property type="match status" value="1"/>
</dbReference>
<name>A0A6I5A1M8_9BACI</name>
<evidence type="ECO:0000313" key="3">
    <source>
        <dbReference type="Proteomes" id="UP000468638"/>
    </source>
</evidence>
<dbReference type="SUPFAM" id="SSF55920">
    <property type="entry name" value="Creatinase/aminopeptidase"/>
    <property type="match status" value="1"/>
</dbReference>
<comment type="caution">
    <text evidence="2">The sequence shown here is derived from an EMBL/GenBank/DDBJ whole genome shotgun (WGS) entry which is preliminary data.</text>
</comment>
<feature type="domain" description="Peptidase M24" evidence="1">
    <location>
        <begin position="173"/>
        <end position="390"/>
    </location>
</feature>
<dbReference type="InterPro" id="IPR000994">
    <property type="entry name" value="Pept_M24"/>
</dbReference>
<dbReference type="Gene3D" id="3.90.230.10">
    <property type="entry name" value="Creatinase/methionine aminopeptidase superfamily"/>
    <property type="match status" value="1"/>
</dbReference>
<gene>
    <name evidence="2" type="ORF">GLW05_12055</name>
</gene>
<evidence type="ECO:0000313" key="2">
    <source>
        <dbReference type="EMBL" id="MYL34332.1"/>
    </source>
</evidence>
<organism evidence="2 3">
    <name type="scientific">Pontibacillus yanchengensis</name>
    <dbReference type="NCBI Taxonomy" id="462910"/>
    <lineage>
        <taxon>Bacteria</taxon>
        <taxon>Bacillati</taxon>
        <taxon>Bacillota</taxon>
        <taxon>Bacilli</taxon>
        <taxon>Bacillales</taxon>
        <taxon>Bacillaceae</taxon>
        <taxon>Pontibacillus</taxon>
    </lineage>
</organism>
<dbReference type="SUPFAM" id="SSF53092">
    <property type="entry name" value="Creatinase/prolidase N-terminal domain"/>
    <property type="match status" value="1"/>
</dbReference>